<comment type="caution">
    <text evidence="2">The sequence shown here is derived from an EMBL/GenBank/DDBJ whole genome shotgun (WGS) entry which is preliminary data.</text>
</comment>
<evidence type="ECO:0000313" key="2">
    <source>
        <dbReference type="EMBL" id="MFB9682427.1"/>
    </source>
</evidence>
<reference evidence="2 3" key="1">
    <citation type="submission" date="2024-09" db="EMBL/GenBank/DDBJ databases">
        <authorList>
            <person name="Sun Q."/>
            <person name="Mori K."/>
        </authorList>
    </citation>
    <scope>NUCLEOTIDE SEQUENCE [LARGE SCALE GENOMIC DNA]</scope>
    <source>
        <strain evidence="2 3">JCM 3028</strain>
    </source>
</reference>
<gene>
    <name evidence="2" type="ORF">ACFFRH_43785</name>
</gene>
<name>A0ABV5TTP4_9ACTN</name>
<feature type="region of interest" description="Disordered" evidence="1">
    <location>
        <begin position="27"/>
        <end position="58"/>
    </location>
</feature>
<dbReference type="RefSeq" id="WP_344744536.1">
    <property type="nucleotide sequence ID" value="NZ_BAAAWW010000046.1"/>
</dbReference>
<accession>A0ABV5TTP4</accession>
<dbReference type="EMBL" id="JBHMBS010000066">
    <property type="protein sequence ID" value="MFB9682427.1"/>
    <property type="molecule type" value="Genomic_DNA"/>
</dbReference>
<keyword evidence="3" id="KW-1185">Reference proteome</keyword>
<protein>
    <submittedName>
        <fullName evidence="2">Uncharacterized protein</fullName>
    </submittedName>
</protein>
<dbReference type="Proteomes" id="UP001589610">
    <property type="component" value="Unassembled WGS sequence"/>
</dbReference>
<evidence type="ECO:0000256" key="1">
    <source>
        <dbReference type="SAM" id="MobiDB-lite"/>
    </source>
</evidence>
<proteinExistence type="predicted"/>
<sequence length="104" mass="11033">MRAEQAKAEKERPRIWSDRCDTTNAPALYPTSAPTSRWTGCATPKDNSGFAPPPGSPDQFGARGLACAGVGHATAQADLAGDETRAAMVASGRAWIYLRDARLD</sequence>
<evidence type="ECO:0000313" key="3">
    <source>
        <dbReference type="Proteomes" id="UP001589610"/>
    </source>
</evidence>
<organism evidence="2 3">
    <name type="scientific">Streptosporangium vulgare</name>
    <dbReference type="NCBI Taxonomy" id="46190"/>
    <lineage>
        <taxon>Bacteria</taxon>
        <taxon>Bacillati</taxon>
        <taxon>Actinomycetota</taxon>
        <taxon>Actinomycetes</taxon>
        <taxon>Streptosporangiales</taxon>
        <taxon>Streptosporangiaceae</taxon>
        <taxon>Streptosporangium</taxon>
    </lineage>
</organism>